<dbReference type="EMBL" id="PGOL01000093">
    <property type="protein sequence ID" value="PKI77385.1"/>
    <property type="molecule type" value="Genomic_DNA"/>
</dbReference>
<sequence length="125" mass="13944">MQSPYGIRMIRIQRRWACQTNDRTARASSGKSRYAHAWLTGVLGGLVSRPPRTGPTCTVKAKFFMGQLGTTSQELLQTLIPSHTGYVGAPSLELESRRTRCRILANFQQVKARLPKPVKLVFSKA</sequence>
<reference evidence="1 2" key="1">
    <citation type="submission" date="2017-11" db="EMBL/GenBank/DDBJ databases">
        <title>De-novo sequencing of pomegranate (Punica granatum L.) genome.</title>
        <authorList>
            <person name="Akparov Z."/>
            <person name="Amiraslanov A."/>
            <person name="Hajiyeva S."/>
            <person name="Abbasov M."/>
            <person name="Kaur K."/>
            <person name="Hamwieh A."/>
            <person name="Solovyev V."/>
            <person name="Salamov A."/>
            <person name="Braich B."/>
            <person name="Kosarev P."/>
            <person name="Mahmoud A."/>
            <person name="Hajiyev E."/>
            <person name="Babayeva S."/>
            <person name="Izzatullayeva V."/>
            <person name="Mammadov A."/>
            <person name="Mammadov A."/>
            <person name="Sharifova S."/>
            <person name="Ojaghi J."/>
            <person name="Eynullazada K."/>
            <person name="Bayramov B."/>
            <person name="Abdulazimova A."/>
            <person name="Shahmuradov I."/>
        </authorList>
    </citation>
    <scope>NUCLEOTIDE SEQUENCE [LARGE SCALE GENOMIC DNA]</scope>
    <source>
        <strain evidence="2">cv. AG2017</strain>
        <tissue evidence="1">Leaf</tissue>
    </source>
</reference>
<comment type="caution">
    <text evidence="1">The sequence shown here is derived from an EMBL/GenBank/DDBJ whole genome shotgun (WGS) entry which is preliminary data.</text>
</comment>
<dbReference type="AlphaFoldDB" id="A0A2I0L9L1"/>
<gene>
    <name evidence="1" type="ORF">CRG98_002215</name>
</gene>
<evidence type="ECO:0000313" key="1">
    <source>
        <dbReference type="EMBL" id="PKI77385.1"/>
    </source>
</evidence>
<dbReference type="Proteomes" id="UP000233551">
    <property type="component" value="Unassembled WGS sequence"/>
</dbReference>
<protein>
    <submittedName>
        <fullName evidence="1">Uncharacterized protein</fullName>
    </submittedName>
</protein>
<proteinExistence type="predicted"/>
<keyword evidence="2" id="KW-1185">Reference proteome</keyword>
<name>A0A2I0L9L1_PUNGR</name>
<organism evidence="1 2">
    <name type="scientific">Punica granatum</name>
    <name type="common">Pomegranate</name>
    <dbReference type="NCBI Taxonomy" id="22663"/>
    <lineage>
        <taxon>Eukaryota</taxon>
        <taxon>Viridiplantae</taxon>
        <taxon>Streptophyta</taxon>
        <taxon>Embryophyta</taxon>
        <taxon>Tracheophyta</taxon>
        <taxon>Spermatophyta</taxon>
        <taxon>Magnoliopsida</taxon>
        <taxon>eudicotyledons</taxon>
        <taxon>Gunneridae</taxon>
        <taxon>Pentapetalae</taxon>
        <taxon>rosids</taxon>
        <taxon>malvids</taxon>
        <taxon>Myrtales</taxon>
        <taxon>Lythraceae</taxon>
        <taxon>Punica</taxon>
    </lineage>
</organism>
<evidence type="ECO:0000313" key="2">
    <source>
        <dbReference type="Proteomes" id="UP000233551"/>
    </source>
</evidence>
<accession>A0A2I0L9L1</accession>